<keyword evidence="3" id="KW-1185">Reference proteome</keyword>
<gene>
    <name evidence="2" type="ORF">NDU88_007546</name>
</gene>
<evidence type="ECO:0000313" key="2">
    <source>
        <dbReference type="EMBL" id="KAJ1167153.1"/>
    </source>
</evidence>
<comment type="caution">
    <text evidence="2">The sequence shown here is derived from an EMBL/GenBank/DDBJ whole genome shotgun (WGS) entry which is preliminary data.</text>
</comment>
<organism evidence="2 3">
    <name type="scientific">Pleurodeles waltl</name>
    <name type="common">Iberian ribbed newt</name>
    <dbReference type="NCBI Taxonomy" id="8319"/>
    <lineage>
        <taxon>Eukaryota</taxon>
        <taxon>Metazoa</taxon>
        <taxon>Chordata</taxon>
        <taxon>Craniata</taxon>
        <taxon>Vertebrata</taxon>
        <taxon>Euteleostomi</taxon>
        <taxon>Amphibia</taxon>
        <taxon>Batrachia</taxon>
        <taxon>Caudata</taxon>
        <taxon>Salamandroidea</taxon>
        <taxon>Salamandridae</taxon>
        <taxon>Pleurodelinae</taxon>
        <taxon>Pleurodeles</taxon>
    </lineage>
</organism>
<reference evidence="2" key="1">
    <citation type="journal article" date="2022" name="bioRxiv">
        <title>Sequencing and chromosome-scale assembly of the giantPleurodeles waltlgenome.</title>
        <authorList>
            <person name="Brown T."/>
            <person name="Elewa A."/>
            <person name="Iarovenko S."/>
            <person name="Subramanian E."/>
            <person name="Araus A.J."/>
            <person name="Petzold A."/>
            <person name="Susuki M."/>
            <person name="Suzuki K.-i.T."/>
            <person name="Hayashi T."/>
            <person name="Toyoda A."/>
            <person name="Oliveira C."/>
            <person name="Osipova E."/>
            <person name="Leigh N.D."/>
            <person name="Simon A."/>
            <person name="Yun M.H."/>
        </authorList>
    </citation>
    <scope>NUCLEOTIDE SEQUENCE</scope>
    <source>
        <strain evidence="2">20211129_DDA</strain>
        <tissue evidence="2">Liver</tissue>
    </source>
</reference>
<protein>
    <submittedName>
        <fullName evidence="2">Uncharacterized protein</fullName>
    </submittedName>
</protein>
<feature type="compositionally biased region" description="Basic residues" evidence="1">
    <location>
        <begin position="67"/>
        <end position="85"/>
    </location>
</feature>
<evidence type="ECO:0000256" key="1">
    <source>
        <dbReference type="SAM" id="MobiDB-lite"/>
    </source>
</evidence>
<feature type="region of interest" description="Disordered" evidence="1">
    <location>
        <begin position="64"/>
        <end position="85"/>
    </location>
</feature>
<sequence>MVSARRPLRPRWCAYSAEVPLAGQWEPQGSPSIGRRKRSCAGRLPVRRGRPDYILVELSSTTPMILRRPRRSPRRGRRRGPPPPL</sequence>
<dbReference type="AlphaFoldDB" id="A0AAV7SSZ4"/>
<proteinExistence type="predicted"/>
<dbReference type="EMBL" id="JANPWB010000008">
    <property type="protein sequence ID" value="KAJ1167153.1"/>
    <property type="molecule type" value="Genomic_DNA"/>
</dbReference>
<dbReference type="Proteomes" id="UP001066276">
    <property type="component" value="Chromosome 4_2"/>
</dbReference>
<name>A0AAV7SSZ4_PLEWA</name>
<evidence type="ECO:0000313" key="3">
    <source>
        <dbReference type="Proteomes" id="UP001066276"/>
    </source>
</evidence>
<accession>A0AAV7SSZ4</accession>